<dbReference type="InterPro" id="IPR019223">
    <property type="entry name" value="DUF2147"/>
</dbReference>
<dbReference type="EMBL" id="LYUD01000099">
    <property type="protein sequence ID" value="OAZ72993.1"/>
    <property type="molecule type" value="Genomic_DNA"/>
</dbReference>
<comment type="caution">
    <text evidence="1">The sequence shown here is derived from an EMBL/GenBank/DDBJ whole genome shotgun (WGS) entry which is preliminary data.</text>
</comment>
<dbReference type="RefSeq" id="WP_003628743.1">
    <property type="nucleotide sequence ID" value="NZ_LYUD01000099.1"/>
</dbReference>
<dbReference type="Pfam" id="PF09917">
    <property type="entry name" value="DUF2147"/>
    <property type="match status" value="1"/>
</dbReference>
<accession>A0A1A0DCJ3</accession>
<name>A0A1A0DCJ3_ACEPA</name>
<dbReference type="PANTHER" id="PTHR36919:SF2">
    <property type="entry name" value="BLL6627 PROTEIN"/>
    <property type="match status" value="1"/>
</dbReference>
<gene>
    <name evidence="1" type="ORF">SRCM100623_01537</name>
</gene>
<sequence>MKNFMARGVRTGIRAFFLSSVLGVSAALLPALAQPAMADSVAMGGEDSLMGYWLSQDHDGVFKIEKCGETVCGRLIGLRYDGTDVPKGHDGKTECNLLMLTDFRPLKDEKNKWEGNILDPDSGHKYDARIWSPQAGVLKLRGYLGLPIFGETQTWTRYSGPPMGPVCKMP</sequence>
<dbReference type="eggNOG" id="COG4731">
    <property type="taxonomic scope" value="Bacteria"/>
</dbReference>
<dbReference type="PANTHER" id="PTHR36919">
    <property type="entry name" value="BLR1215 PROTEIN"/>
    <property type="match status" value="1"/>
</dbReference>
<proteinExistence type="predicted"/>
<dbReference type="Gene3D" id="2.40.128.520">
    <property type="match status" value="1"/>
</dbReference>
<evidence type="ECO:0000313" key="1">
    <source>
        <dbReference type="EMBL" id="OAZ72993.1"/>
    </source>
</evidence>
<evidence type="ECO:0000313" key="2">
    <source>
        <dbReference type="Proteomes" id="UP000093796"/>
    </source>
</evidence>
<reference evidence="1 2" key="1">
    <citation type="submission" date="2016-05" db="EMBL/GenBank/DDBJ databases">
        <title>Genome sequencing of Acetobacter pasteurianus strain SRCM100623.</title>
        <authorList>
            <person name="Song Y.R."/>
        </authorList>
    </citation>
    <scope>NUCLEOTIDE SEQUENCE [LARGE SCALE GENOMIC DNA]</scope>
    <source>
        <strain evidence="1 2">SRCM100623</strain>
    </source>
</reference>
<protein>
    <submittedName>
        <fullName evidence="1">Uncharacterized protein</fullName>
    </submittedName>
</protein>
<dbReference type="AlphaFoldDB" id="A0A1A0DCJ3"/>
<dbReference type="Proteomes" id="UP000093796">
    <property type="component" value="Unassembled WGS sequence"/>
</dbReference>
<dbReference type="OrthoDB" id="9811671at2"/>
<dbReference type="PATRIC" id="fig|438.15.peg.1727"/>
<organism evidence="1 2">
    <name type="scientific">Acetobacter pasteurianus</name>
    <name type="common">Acetobacter turbidans</name>
    <dbReference type="NCBI Taxonomy" id="438"/>
    <lineage>
        <taxon>Bacteria</taxon>
        <taxon>Pseudomonadati</taxon>
        <taxon>Pseudomonadota</taxon>
        <taxon>Alphaproteobacteria</taxon>
        <taxon>Acetobacterales</taxon>
        <taxon>Acetobacteraceae</taxon>
        <taxon>Acetobacter</taxon>
    </lineage>
</organism>